<dbReference type="PANTHER" id="PTHR42815">
    <property type="entry name" value="FAD-BINDING, PUTATIVE (AFU_ORTHOLOGUE AFUA_6G07600)-RELATED"/>
    <property type="match status" value="1"/>
</dbReference>
<dbReference type="RefSeq" id="WP_076526710.1">
    <property type="nucleotide sequence ID" value="NZ_CP067140.1"/>
</dbReference>
<gene>
    <name evidence="2" type="ORF">SAMN05421772_10992</name>
</gene>
<dbReference type="AlphaFoldDB" id="A0AA45W5H0"/>
<dbReference type="NCBIfam" id="TIGR04025">
    <property type="entry name" value="PPOX_FMN_DR2398"/>
    <property type="match status" value="1"/>
</dbReference>
<reference evidence="2 3" key="1">
    <citation type="submission" date="2017-01" db="EMBL/GenBank/DDBJ databases">
        <authorList>
            <person name="Varghese N."/>
            <person name="Submissions S."/>
        </authorList>
    </citation>
    <scope>NUCLEOTIDE SEQUENCE [LARGE SCALE GENOMIC DNA]</scope>
    <source>
        <strain evidence="2 3">DSM 18447</strain>
    </source>
</reference>
<dbReference type="EMBL" id="FTOU01000009">
    <property type="protein sequence ID" value="SIS93509.1"/>
    <property type="molecule type" value="Genomic_DNA"/>
</dbReference>
<name>A0AA45W5H0_9RHOB</name>
<accession>A0AA45W5H0</accession>
<dbReference type="SUPFAM" id="SSF50475">
    <property type="entry name" value="FMN-binding split barrel"/>
    <property type="match status" value="1"/>
</dbReference>
<sequence>MTPDGTTEMTPERLREIYGDPSPRAAVKVIRKFDRHCRQFIEHSTFLVLASSDGTNLDVSPKGDPAGFVTVETDTTLLVPDRPGNNRIDGLLNILQHPKVALLFMIPTVSETLRVNGTAEICTDPALCDRFQVNGRSPKTVLRITAEEIFTHCGKAPMRGGLWKAETWPAARPVASLNEMIRDHGQVEVESIEQSAVEDRYRQTLY</sequence>
<dbReference type="PANTHER" id="PTHR42815:SF2">
    <property type="entry name" value="FAD-BINDING, PUTATIVE (AFU_ORTHOLOGUE AFUA_6G07600)-RELATED"/>
    <property type="match status" value="1"/>
</dbReference>
<protein>
    <recommendedName>
        <fullName evidence="1">Pyridoxamine 5'-phosphate oxidase N-terminal domain-containing protein</fullName>
    </recommendedName>
</protein>
<dbReference type="Pfam" id="PF01243">
    <property type="entry name" value="PNPOx_N"/>
    <property type="match status" value="1"/>
</dbReference>
<dbReference type="InterPro" id="IPR024029">
    <property type="entry name" value="Pyridox_Oxase_FMN-dep"/>
</dbReference>
<dbReference type="InterPro" id="IPR012349">
    <property type="entry name" value="Split_barrel_FMN-bd"/>
</dbReference>
<evidence type="ECO:0000259" key="1">
    <source>
        <dbReference type="Pfam" id="PF01243"/>
    </source>
</evidence>
<dbReference type="InterPro" id="IPR011576">
    <property type="entry name" value="Pyridox_Oxase_N"/>
</dbReference>
<organism evidence="2 3">
    <name type="scientific">Paracoccus saliphilus</name>
    <dbReference type="NCBI Taxonomy" id="405559"/>
    <lineage>
        <taxon>Bacteria</taxon>
        <taxon>Pseudomonadati</taxon>
        <taxon>Pseudomonadota</taxon>
        <taxon>Alphaproteobacteria</taxon>
        <taxon>Rhodobacterales</taxon>
        <taxon>Paracoccaceae</taxon>
        <taxon>Paracoccus</taxon>
    </lineage>
</organism>
<evidence type="ECO:0000313" key="3">
    <source>
        <dbReference type="Proteomes" id="UP000186216"/>
    </source>
</evidence>
<dbReference type="Gene3D" id="2.30.110.10">
    <property type="entry name" value="Electron Transport, Fmn-binding Protein, Chain A"/>
    <property type="match status" value="1"/>
</dbReference>
<proteinExistence type="predicted"/>
<evidence type="ECO:0000313" key="2">
    <source>
        <dbReference type="EMBL" id="SIS93509.1"/>
    </source>
</evidence>
<feature type="domain" description="Pyridoxamine 5'-phosphate oxidase N-terminal" evidence="1">
    <location>
        <begin position="34"/>
        <end position="153"/>
    </location>
</feature>
<comment type="caution">
    <text evidence="2">The sequence shown here is derived from an EMBL/GenBank/DDBJ whole genome shotgun (WGS) entry which is preliminary data.</text>
</comment>
<dbReference type="Proteomes" id="UP000186216">
    <property type="component" value="Unassembled WGS sequence"/>
</dbReference>